<organism evidence="1 2">
    <name type="scientific">Pseudomonas phage SM1</name>
    <dbReference type="NCBI Taxonomy" id="1772332"/>
    <lineage>
        <taxon>Viruses</taxon>
        <taxon>Duplodnaviria</taxon>
        <taxon>Heunggongvirae</taxon>
        <taxon>Uroviricota</taxon>
        <taxon>Caudoviricetes</taxon>
        <taxon>Samunavirus</taxon>
        <taxon>Samunavirus SM1</taxon>
    </lineage>
</organism>
<reference evidence="1 2" key="1">
    <citation type="submission" date="2015-12" db="EMBL/GenBank/DDBJ databases">
        <title>In silico genomic study of Pseudomonas phage SM1.</title>
        <authorList>
            <person name="Zawawi N.A.M."/>
            <person name="Mat-Arip Y."/>
            <person name="Wan-Jauhari W.K."/>
            <person name="Fauzi A.A."/>
            <person name="Yee F.J."/>
        </authorList>
    </citation>
    <scope>NUCLEOTIDE SEQUENCE [LARGE SCALE GENOMIC DNA]</scope>
</reference>
<protein>
    <submittedName>
        <fullName evidence="1">Uncharacterized protein</fullName>
    </submittedName>
</protein>
<sequence length="745" mass="81390">MGSKKSVTIGYKYYMGIHMGVCRGPIDELVEIQVGDRSAWKGSITENGTFTINNPNLFGGDKSEGGIVGSVEVLMGDWEQPVSGRLAAMLGGIVPAFRRVCTLFFDGQVSAMNPYPKVWKMRVRRALKGWQGEPWYPSKAVINLEGPNGEPIRAMNPAHILYECATNSEWGKGLDRGLIDEASFSQAADTLFDEGFGLCLKWTRTDSVSNFMQTVIDHIGAVVYFHPRTALFTIKLLRADYDPANLPHYTYGKGIISASDVTQGTPYTATNTVTVTYVNPINGEKLSSAPVQNLAAVRLNGSIAQNNEYLGLPTPSLAGRVALRDLEASMGYLRRLELGFDRTGWDILPGDVISITIPEHGIQAMPVRIGSVNSSSHLEGRITFTAVQDVYGLPQRSIVEPQPSEWVPPDQTARPVPIRRVREMGYRDLFRITSPSDLDRLDASTTYLYGMGSKPFGMAYGYELYVDYASSGFADHGEGDWVPNAQIGISIPMAADDIEVPLGGTENLDFAQVGSPAVIDEEEFIVKSINTSTNVVVLGRGTLDTVPAYHAAGSRIWLYDDYTADSDATYLPNTTANVKMLTRTGRELLALSDAPVDVLNMRGRHARPYPPGNFKTNGLALGALEPVARPVTFTWAHRNREAQADQLFGHTYGSLTLPAGVTYTLRILKMSGQVLRSVTGLTGTSWEYTAAMIGEDGIDAEQGQFRVQLWSEVDGLQSWQIYDIPQILIRPGLGLSLGYALGEGD</sequence>
<keyword evidence="2" id="KW-1185">Reference proteome</keyword>
<dbReference type="Proteomes" id="UP000224832">
    <property type="component" value="Segment"/>
</dbReference>
<dbReference type="EMBL" id="KU245542">
    <property type="protein sequence ID" value="ALT58010.1"/>
    <property type="molecule type" value="Genomic_DNA"/>
</dbReference>
<dbReference type="OrthoDB" id="9860at10239"/>
<evidence type="ECO:0000313" key="1">
    <source>
        <dbReference type="EMBL" id="ALT58010.1"/>
    </source>
</evidence>
<evidence type="ECO:0000313" key="2">
    <source>
        <dbReference type="Proteomes" id="UP000224832"/>
    </source>
</evidence>
<gene>
    <name evidence="1" type="ORF">SM1_017</name>
</gene>
<name>A0A0U2TIR9_9CAUD</name>
<accession>A0A0U2TIR9</accession>
<proteinExistence type="predicted"/>